<sequence>MAKQQTIRKEVSLKGVGLHTGKEVTLTFKPAPNNSGYTFVRTDLEGHPSIEADVAYVVNTQRGTNLEKDGVSIQTSEHVLAACVGLEIDNLIIELDAAEPPIMDGSSKFFVEALEEAGIEEQECDREEYVVKEVIKYTDEKSGSEILVMPAEEYQVTTMV</sequence>
<name>A0A7C2MHR8_9FLAO</name>
<protein>
    <submittedName>
        <fullName evidence="1">UDP-3-O-[3-hydroxymyristoyl] N-acetylglucosamine deacetylase</fullName>
    </submittedName>
</protein>
<organism evidence="1">
    <name type="scientific">Salinimicrobium catena</name>
    <dbReference type="NCBI Taxonomy" id="390640"/>
    <lineage>
        <taxon>Bacteria</taxon>
        <taxon>Pseudomonadati</taxon>
        <taxon>Bacteroidota</taxon>
        <taxon>Flavobacteriia</taxon>
        <taxon>Flavobacteriales</taxon>
        <taxon>Flavobacteriaceae</taxon>
        <taxon>Salinimicrobium</taxon>
    </lineage>
</organism>
<dbReference type="InterPro" id="IPR020568">
    <property type="entry name" value="Ribosomal_Su5_D2-typ_SF"/>
</dbReference>
<dbReference type="InterPro" id="IPR015870">
    <property type="entry name" value="UDP-acyl_N-AcGlcN_deAcase_N"/>
</dbReference>
<dbReference type="Gene3D" id="3.30.230.20">
    <property type="entry name" value="lpxc deacetylase, domain 1"/>
    <property type="match status" value="1"/>
</dbReference>
<proteinExistence type="predicted"/>
<dbReference type="Pfam" id="PF03331">
    <property type="entry name" value="LpxC"/>
    <property type="match status" value="1"/>
</dbReference>
<dbReference type="EMBL" id="DSEE01000530">
    <property type="protein sequence ID" value="HER41017.1"/>
    <property type="molecule type" value="Genomic_DNA"/>
</dbReference>
<dbReference type="AlphaFoldDB" id="A0A7C2MHR8"/>
<dbReference type="GO" id="GO:0009245">
    <property type="term" value="P:lipid A biosynthetic process"/>
    <property type="evidence" value="ECO:0007669"/>
    <property type="project" value="InterPro"/>
</dbReference>
<dbReference type="SUPFAM" id="SSF54211">
    <property type="entry name" value="Ribosomal protein S5 domain 2-like"/>
    <property type="match status" value="1"/>
</dbReference>
<reference evidence="1" key="1">
    <citation type="journal article" date="2020" name="mSystems">
        <title>Genome- and Community-Level Interaction Insights into Carbon Utilization and Element Cycling Functions of Hydrothermarchaeota in Hydrothermal Sediment.</title>
        <authorList>
            <person name="Zhou Z."/>
            <person name="Liu Y."/>
            <person name="Xu W."/>
            <person name="Pan J."/>
            <person name="Luo Z.H."/>
            <person name="Li M."/>
        </authorList>
    </citation>
    <scope>NUCLEOTIDE SEQUENCE [LARGE SCALE GENOMIC DNA]</scope>
    <source>
        <strain evidence="1">SpSt-1235</strain>
    </source>
</reference>
<dbReference type="PANTHER" id="PTHR33694">
    <property type="entry name" value="UDP-3-O-ACYL-N-ACETYLGLUCOSAMINE DEACETYLASE 1, MITOCHONDRIAL-RELATED"/>
    <property type="match status" value="1"/>
</dbReference>
<dbReference type="PANTHER" id="PTHR33694:SF1">
    <property type="entry name" value="UDP-3-O-ACYL-N-ACETYLGLUCOSAMINE DEACETYLASE 1, MITOCHONDRIAL-RELATED"/>
    <property type="match status" value="1"/>
</dbReference>
<dbReference type="GO" id="GO:0016020">
    <property type="term" value="C:membrane"/>
    <property type="evidence" value="ECO:0007669"/>
    <property type="project" value="GOC"/>
</dbReference>
<evidence type="ECO:0000313" key="1">
    <source>
        <dbReference type="EMBL" id="HER41017.1"/>
    </source>
</evidence>
<dbReference type="GO" id="GO:0103117">
    <property type="term" value="F:UDP-3-O-acyl-N-acetylglucosamine deacetylase activity"/>
    <property type="evidence" value="ECO:0007669"/>
    <property type="project" value="InterPro"/>
</dbReference>
<feature type="non-terminal residue" evidence="1">
    <location>
        <position position="160"/>
    </location>
</feature>
<dbReference type="Proteomes" id="UP000885753">
    <property type="component" value="Unassembled WGS sequence"/>
</dbReference>
<accession>A0A7C2MHR8</accession>
<gene>
    <name evidence="1" type="ORF">ENO10_07335</name>
</gene>
<comment type="caution">
    <text evidence="1">The sequence shown here is derived from an EMBL/GenBank/DDBJ whole genome shotgun (WGS) entry which is preliminary data.</text>
</comment>
<dbReference type="InterPro" id="IPR004463">
    <property type="entry name" value="UDP-acyl_GlcNac_deAcase"/>
</dbReference>